<dbReference type="HAMAP" id="MF_01274">
    <property type="entry name" value="Pantothen_kinase_3"/>
    <property type="match status" value="1"/>
</dbReference>
<comment type="similarity">
    <text evidence="11">Belongs to the type III pantothenate kinase family.</text>
</comment>
<dbReference type="GO" id="GO:0005737">
    <property type="term" value="C:cytoplasm"/>
    <property type="evidence" value="ECO:0007669"/>
    <property type="project" value="UniProtKB-SubCell"/>
</dbReference>
<keyword evidence="4" id="KW-0963">Cytoplasm</keyword>
<evidence type="ECO:0000256" key="9">
    <source>
        <dbReference type="ARBA" id="ARBA00022958"/>
    </source>
</evidence>
<sequence>MLTIDIGNSRIKWARFQGGEIVSHRVQEYSADSFEAALNNAELPSGESPLMISHVAGERLRKRLVRALEGKGFENASFAQTRVQQGGVSNAYAIPDNLGVDRWLAMIAAFQSPLKKQGEAVCVIDCGTATTLDVVDVQGKHLGGMIMPGLQTMYTSLISSASRIQMDKNSGSDLLLNSNLASSTERAVKQGCQQMMLEGLSGIVAEQKQGIKGAMRCLVTGGDGRWVSRALKHQNTYEPFLVHYGLHLVASETRSMPLRGLTE</sequence>
<evidence type="ECO:0000256" key="8">
    <source>
        <dbReference type="ARBA" id="ARBA00022840"/>
    </source>
</evidence>
<dbReference type="GO" id="GO:0005524">
    <property type="term" value="F:ATP binding"/>
    <property type="evidence" value="ECO:0007669"/>
    <property type="project" value="UniProtKB-KW"/>
</dbReference>
<dbReference type="PANTHER" id="PTHR34265">
    <property type="entry name" value="TYPE III PANTOTHENATE KINASE"/>
    <property type="match status" value="1"/>
</dbReference>
<dbReference type="AlphaFoldDB" id="A0A3B0XJS0"/>
<dbReference type="PANTHER" id="PTHR34265:SF1">
    <property type="entry name" value="TYPE III PANTOTHENATE KINASE"/>
    <property type="match status" value="1"/>
</dbReference>
<evidence type="ECO:0000256" key="2">
    <source>
        <dbReference type="ARBA" id="ARBA00004496"/>
    </source>
</evidence>
<protein>
    <recommendedName>
        <fullName evidence="12">Type III pantothenate kinase</fullName>
    </recommendedName>
</protein>
<dbReference type="Pfam" id="PF03309">
    <property type="entry name" value="Pan_kinase"/>
    <property type="match status" value="1"/>
</dbReference>
<evidence type="ECO:0000256" key="10">
    <source>
        <dbReference type="ARBA" id="ARBA00022993"/>
    </source>
</evidence>
<accession>A0A3B0XJS0</accession>
<comment type="cofactor">
    <cofactor evidence="1">
        <name>K(+)</name>
        <dbReference type="ChEBI" id="CHEBI:29103"/>
    </cofactor>
</comment>
<dbReference type="InterPro" id="IPR043129">
    <property type="entry name" value="ATPase_NBD"/>
</dbReference>
<dbReference type="SUPFAM" id="SSF53067">
    <property type="entry name" value="Actin-like ATPase domain"/>
    <property type="match status" value="2"/>
</dbReference>
<dbReference type="Gene3D" id="3.30.420.40">
    <property type="match status" value="2"/>
</dbReference>
<evidence type="ECO:0000256" key="5">
    <source>
        <dbReference type="ARBA" id="ARBA00022679"/>
    </source>
</evidence>
<comment type="subcellular location">
    <subcellularLocation>
        <location evidence="2">Cytoplasm</location>
    </subcellularLocation>
</comment>
<dbReference type="GO" id="GO:0015937">
    <property type="term" value="P:coenzyme A biosynthetic process"/>
    <property type="evidence" value="ECO:0007669"/>
    <property type="project" value="UniProtKB-KW"/>
</dbReference>
<dbReference type="InterPro" id="IPR004619">
    <property type="entry name" value="Type_III_PanK"/>
</dbReference>
<keyword evidence="10" id="KW-0173">Coenzyme A biosynthesis</keyword>
<comment type="subunit">
    <text evidence="3">Homodimer.</text>
</comment>
<organism evidence="13">
    <name type="scientific">hydrothermal vent metagenome</name>
    <dbReference type="NCBI Taxonomy" id="652676"/>
    <lineage>
        <taxon>unclassified sequences</taxon>
        <taxon>metagenomes</taxon>
        <taxon>ecological metagenomes</taxon>
    </lineage>
</organism>
<keyword evidence="9" id="KW-0630">Potassium</keyword>
<dbReference type="EMBL" id="UOFG01000234">
    <property type="protein sequence ID" value="VAW64463.1"/>
    <property type="molecule type" value="Genomic_DNA"/>
</dbReference>
<evidence type="ECO:0000256" key="6">
    <source>
        <dbReference type="ARBA" id="ARBA00022741"/>
    </source>
</evidence>
<gene>
    <name evidence="13" type="ORF">MNBD_GAMMA11-554</name>
</gene>
<evidence type="ECO:0000313" key="13">
    <source>
        <dbReference type="EMBL" id="VAW64463.1"/>
    </source>
</evidence>
<evidence type="ECO:0000256" key="4">
    <source>
        <dbReference type="ARBA" id="ARBA00022490"/>
    </source>
</evidence>
<keyword evidence="7 13" id="KW-0418">Kinase</keyword>
<keyword evidence="6" id="KW-0547">Nucleotide-binding</keyword>
<reference evidence="13" key="1">
    <citation type="submission" date="2018-06" db="EMBL/GenBank/DDBJ databases">
        <authorList>
            <person name="Zhirakovskaya E."/>
        </authorList>
    </citation>
    <scope>NUCLEOTIDE SEQUENCE</scope>
</reference>
<proteinExistence type="inferred from homology"/>
<dbReference type="GO" id="GO:0004594">
    <property type="term" value="F:pantothenate kinase activity"/>
    <property type="evidence" value="ECO:0007669"/>
    <property type="project" value="InterPro"/>
</dbReference>
<keyword evidence="5 13" id="KW-0808">Transferase</keyword>
<evidence type="ECO:0000256" key="11">
    <source>
        <dbReference type="ARBA" id="ARBA00038036"/>
    </source>
</evidence>
<evidence type="ECO:0000256" key="12">
    <source>
        <dbReference type="ARBA" id="ARBA00040883"/>
    </source>
</evidence>
<evidence type="ECO:0000256" key="3">
    <source>
        <dbReference type="ARBA" id="ARBA00011738"/>
    </source>
</evidence>
<dbReference type="NCBIfam" id="TIGR00671">
    <property type="entry name" value="baf"/>
    <property type="match status" value="1"/>
</dbReference>
<keyword evidence="8" id="KW-0067">ATP-binding</keyword>
<dbReference type="CDD" id="cd24015">
    <property type="entry name" value="ASKHA_NBD_PanK-III"/>
    <property type="match status" value="1"/>
</dbReference>
<evidence type="ECO:0000256" key="1">
    <source>
        <dbReference type="ARBA" id="ARBA00001958"/>
    </source>
</evidence>
<evidence type="ECO:0000256" key="7">
    <source>
        <dbReference type="ARBA" id="ARBA00022777"/>
    </source>
</evidence>
<name>A0A3B0XJS0_9ZZZZ</name>